<dbReference type="OrthoDB" id="5873076at2759"/>
<evidence type="ECO:0000256" key="1">
    <source>
        <dbReference type="SAM" id="MobiDB-lite"/>
    </source>
</evidence>
<keyword evidence="3" id="KW-1185">Reference proteome</keyword>
<reference evidence="2" key="1">
    <citation type="submission" date="2020-10" db="EMBL/GenBank/DDBJ databases">
        <authorList>
            <person name="Kikuchi T."/>
        </authorList>
    </citation>
    <scope>NUCLEOTIDE SEQUENCE</scope>
    <source>
        <strain evidence="2">NKZ352</strain>
    </source>
</reference>
<dbReference type="AlphaFoldDB" id="A0A8S1HUK9"/>
<gene>
    <name evidence="2" type="ORF">CAUJ_LOCUS15398</name>
</gene>
<evidence type="ECO:0000313" key="3">
    <source>
        <dbReference type="Proteomes" id="UP000835052"/>
    </source>
</evidence>
<dbReference type="EMBL" id="CAJGYM010000179">
    <property type="protein sequence ID" value="CAD6199496.1"/>
    <property type="molecule type" value="Genomic_DNA"/>
</dbReference>
<name>A0A8S1HUK9_9PELO</name>
<sequence length="419" mass="46684">MGHRITRDYDRRCGREETQAARLSSGSEKLLCGGKRGTKQPRQPSIVPGDELESPAKQLRLLDPGNFSNPFQAITTSTNQAGTSKKAEEVDMTKSLYDNLCLCVDGAELKIAEAGAIMIAFSGSPDYKLAIEMFKKKFCGVVRTSCIKGYLQKLAKASLWTDQLAAERNLSLGTLLMSELAMYRQSSHQESPPLANSLVHTPIIAECRLPNFPPFTGKVLTAEGYNGNGKSQASQISSILRIALQQATHPPECIRNYALRLPNSGRRGNDHEDLPPPVTKCILDFCANFFGYPSILGNPGLTVHEAIKFSPELATAIGIDPATQAEKLDTLIRDFKVFRNKIFRRLQYILTDTRRSKIYTTPDGRLKWVSNKSKTSYMFDEVAPEDMGEEYGGTYEDYDNDSQDIKYKYEVVDVHVNPY</sequence>
<proteinExistence type="predicted"/>
<protein>
    <submittedName>
        <fullName evidence="2">Uncharacterized protein</fullName>
    </submittedName>
</protein>
<comment type="caution">
    <text evidence="2">The sequence shown here is derived from an EMBL/GenBank/DDBJ whole genome shotgun (WGS) entry which is preliminary data.</text>
</comment>
<dbReference type="Proteomes" id="UP000835052">
    <property type="component" value="Unassembled WGS sequence"/>
</dbReference>
<feature type="region of interest" description="Disordered" evidence="1">
    <location>
        <begin position="18"/>
        <end position="53"/>
    </location>
</feature>
<organism evidence="2 3">
    <name type="scientific">Caenorhabditis auriculariae</name>
    <dbReference type="NCBI Taxonomy" id="2777116"/>
    <lineage>
        <taxon>Eukaryota</taxon>
        <taxon>Metazoa</taxon>
        <taxon>Ecdysozoa</taxon>
        <taxon>Nematoda</taxon>
        <taxon>Chromadorea</taxon>
        <taxon>Rhabditida</taxon>
        <taxon>Rhabditina</taxon>
        <taxon>Rhabditomorpha</taxon>
        <taxon>Rhabditoidea</taxon>
        <taxon>Rhabditidae</taxon>
        <taxon>Peloderinae</taxon>
        <taxon>Caenorhabditis</taxon>
    </lineage>
</organism>
<accession>A0A8S1HUK9</accession>
<evidence type="ECO:0000313" key="2">
    <source>
        <dbReference type="EMBL" id="CAD6199496.1"/>
    </source>
</evidence>